<reference evidence="1" key="1">
    <citation type="submission" date="2023-07" db="EMBL/GenBank/DDBJ databases">
        <title>Sorghum-associated microbial communities from plants grown in Nebraska, USA.</title>
        <authorList>
            <person name="Schachtman D."/>
        </authorList>
    </citation>
    <scope>NUCLEOTIDE SEQUENCE</scope>
    <source>
        <strain evidence="1">2697</strain>
    </source>
</reference>
<organism evidence="1 2">
    <name type="scientific">Pedobacter africanus</name>
    <dbReference type="NCBI Taxonomy" id="151894"/>
    <lineage>
        <taxon>Bacteria</taxon>
        <taxon>Pseudomonadati</taxon>
        <taxon>Bacteroidota</taxon>
        <taxon>Sphingobacteriia</taxon>
        <taxon>Sphingobacteriales</taxon>
        <taxon>Sphingobacteriaceae</taxon>
        <taxon>Pedobacter</taxon>
    </lineage>
</organism>
<dbReference type="EMBL" id="JAVDTF010000007">
    <property type="protein sequence ID" value="MDR6786491.1"/>
    <property type="molecule type" value="Genomic_DNA"/>
</dbReference>
<gene>
    <name evidence="1" type="ORF">J2X78_005086</name>
</gene>
<sequence length="214" mass="23618">MKILKAIVILLLATATFGGCKKEQETQFNIHKPQGYAIIANFDPNGRSPVVFVFPDDQKSGMKMYQLRGEIAGVYTVNGNENELTFASQDATFKFKIAAGKIISSDQVFTKAELIRVPTEDQLAGKTFTGAYYNSQNGAMRYPKFFYAFYPIGNKVNVGIEVGTNLRTETYTPIGNVAAFMKGNGITEFIVKMPDGSIMCNYRDGQGSSYGLFK</sequence>
<evidence type="ECO:0000313" key="2">
    <source>
        <dbReference type="Proteomes" id="UP001246858"/>
    </source>
</evidence>
<keyword evidence="2" id="KW-1185">Reference proteome</keyword>
<name>A0ACC6L4Q9_9SPHI</name>
<dbReference type="Proteomes" id="UP001246858">
    <property type="component" value="Unassembled WGS sequence"/>
</dbReference>
<accession>A0ACC6L4Q9</accession>
<protein>
    <submittedName>
        <fullName evidence="1">Uncharacterized protein</fullName>
    </submittedName>
</protein>
<evidence type="ECO:0000313" key="1">
    <source>
        <dbReference type="EMBL" id="MDR6786491.1"/>
    </source>
</evidence>
<comment type="caution">
    <text evidence="1">The sequence shown here is derived from an EMBL/GenBank/DDBJ whole genome shotgun (WGS) entry which is preliminary data.</text>
</comment>
<proteinExistence type="predicted"/>